<name>C8S085_9RHOB</name>
<keyword evidence="2" id="KW-1185">Reference proteome</keyword>
<protein>
    <submittedName>
        <fullName evidence="1">Uncharacterized protein</fullName>
    </submittedName>
</protein>
<dbReference type="RefSeq" id="WP_008029548.1">
    <property type="nucleotide sequence ID" value="NZ_ACYY01000007.1"/>
</dbReference>
<gene>
    <name evidence="1" type="ORF">Rsw2DRAFT_1463</name>
</gene>
<accession>C8S085</accession>
<dbReference type="EMBL" id="ACYY01000007">
    <property type="protein sequence ID" value="EEW25694.1"/>
    <property type="molecule type" value="Genomic_DNA"/>
</dbReference>
<sequence length="235" mass="25917">MSLINAWKRQGSLELPTIVMVLSAIAGAALAETLPVRLGTNFPDAVGRPLQKSGSVAEVLRRLNLGMQLYVTDVDNCQALIRIPPWKQQEIDTLTDTHTIVQSIEAGCWAVLQFDPSTRVTTFESTDRITPAMIHGIMAHSEELSAGNDEWRKTLTTFAAGVITCKDEDRCLLALPDGKRPPDESLLFDLILAKDDARFILVTQLFQGRAGFVYGVRWRETAGGGEVISMFPEME</sequence>
<dbReference type="Proteomes" id="UP000010121">
    <property type="component" value="Unassembled WGS sequence"/>
</dbReference>
<proteinExistence type="predicted"/>
<comment type="caution">
    <text evidence="1">The sequence shown here is derived from an EMBL/GenBank/DDBJ whole genome shotgun (WGS) entry which is preliminary data.</text>
</comment>
<evidence type="ECO:0000313" key="2">
    <source>
        <dbReference type="Proteomes" id="UP000010121"/>
    </source>
</evidence>
<organism evidence="1 2">
    <name type="scientific">Rhodobacter ferrooxidans</name>
    <dbReference type="NCBI Taxonomy" id="371731"/>
    <lineage>
        <taxon>Bacteria</taxon>
        <taxon>Pseudomonadati</taxon>
        <taxon>Pseudomonadota</taxon>
        <taxon>Alphaproteobacteria</taxon>
        <taxon>Rhodobacterales</taxon>
        <taxon>Rhodobacter group</taxon>
        <taxon>Rhodobacter</taxon>
    </lineage>
</organism>
<evidence type="ECO:0000313" key="1">
    <source>
        <dbReference type="EMBL" id="EEW25694.1"/>
    </source>
</evidence>
<reference evidence="1 2" key="1">
    <citation type="submission" date="2009-08" db="EMBL/GenBank/DDBJ databases">
        <title>The draft genome of Rhodobacter sp. SW2.</title>
        <authorList>
            <consortium name="US DOE Joint Genome Institute (JGI-PGF)"/>
            <person name="Lucas S."/>
            <person name="Copeland A."/>
            <person name="Lapidus A."/>
            <person name="Glavina del Rio T."/>
            <person name="Tice H."/>
            <person name="Bruce D."/>
            <person name="Goodwin L."/>
            <person name="Pitluck S."/>
            <person name="Larimer F."/>
            <person name="Land M.L."/>
            <person name="Hauser L."/>
            <person name="Emerson D."/>
        </authorList>
    </citation>
    <scope>NUCLEOTIDE SEQUENCE [LARGE SCALE GENOMIC DNA]</scope>
    <source>
        <strain evidence="1 2">SW2</strain>
    </source>
</reference>
<dbReference type="AlphaFoldDB" id="C8S085"/>
<dbReference type="OrthoDB" id="9836183at2"/>